<comment type="caution">
    <text evidence="1">The sequence shown here is derived from an EMBL/GenBank/DDBJ whole genome shotgun (WGS) entry which is preliminary data.</text>
</comment>
<proteinExistence type="predicted"/>
<dbReference type="Proteomes" id="UP001642464">
    <property type="component" value="Unassembled WGS sequence"/>
</dbReference>
<protein>
    <submittedName>
        <fullName evidence="1">Copia protein</fullName>
    </submittedName>
</protein>
<keyword evidence="3" id="KW-1185">Reference proteome</keyword>
<dbReference type="EMBL" id="CAXAMM010005446">
    <property type="protein sequence ID" value="CAK9007228.1"/>
    <property type="molecule type" value="Genomic_DNA"/>
</dbReference>
<evidence type="ECO:0000313" key="1">
    <source>
        <dbReference type="EMBL" id="CAK9006871.1"/>
    </source>
</evidence>
<reference evidence="1 3" key="1">
    <citation type="submission" date="2024-02" db="EMBL/GenBank/DDBJ databases">
        <authorList>
            <person name="Chen Y."/>
            <person name="Shah S."/>
            <person name="Dougan E. K."/>
            <person name="Thang M."/>
            <person name="Chan C."/>
        </authorList>
    </citation>
    <scope>NUCLEOTIDE SEQUENCE [LARGE SCALE GENOMIC DNA]</scope>
</reference>
<gene>
    <name evidence="1" type="ORF">SCF082_LOCUS9208</name>
    <name evidence="2" type="ORF">SCF082_LOCUS9362</name>
</gene>
<evidence type="ECO:0000313" key="3">
    <source>
        <dbReference type="Proteomes" id="UP001642464"/>
    </source>
</evidence>
<sequence length="236" mass="26903">MIADGLTKDHQDPADLLRSALHLGEYQLHEEASVLAQKKQFREDRIRRREHQQELEKKKPKVQSSQLEGIISAIDAQDAHDILQDEMWAGMNDSCKRRMSASPIRTTHGFEMVEPTGSKQLTLKQQPIAPKAQSASKGYGSQAMTQLPDGISSSEEWGRTICSLPKVKDRKLRYHELVQQSKSDTELSDYLVWIKKAGIRSNKVDDLRSYMSYIGHDPEYEARKITYPGSSMAREF</sequence>
<name>A0ABP0IXP4_9DINO</name>
<organism evidence="1 3">
    <name type="scientific">Durusdinium trenchii</name>
    <dbReference type="NCBI Taxonomy" id="1381693"/>
    <lineage>
        <taxon>Eukaryota</taxon>
        <taxon>Sar</taxon>
        <taxon>Alveolata</taxon>
        <taxon>Dinophyceae</taxon>
        <taxon>Suessiales</taxon>
        <taxon>Symbiodiniaceae</taxon>
        <taxon>Durusdinium</taxon>
    </lineage>
</organism>
<dbReference type="EMBL" id="CAXAMM010005335">
    <property type="protein sequence ID" value="CAK9006871.1"/>
    <property type="molecule type" value="Genomic_DNA"/>
</dbReference>
<accession>A0ABP0IXP4</accession>
<evidence type="ECO:0000313" key="2">
    <source>
        <dbReference type="EMBL" id="CAK9007228.1"/>
    </source>
</evidence>